<evidence type="ECO:0000256" key="3">
    <source>
        <dbReference type="ARBA" id="ARBA00022670"/>
    </source>
</evidence>
<keyword evidence="8 11" id="KW-1133">Transmembrane helix</keyword>
<evidence type="ECO:0000256" key="1">
    <source>
        <dbReference type="ARBA" id="ARBA00001947"/>
    </source>
</evidence>
<dbReference type="EMBL" id="JACOFU010000010">
    <property type="protein sequence ID" value="MBC3833435.1"/>
    <property type="molecule type" value="Genomic_DNA"/>
</dbReference>
<keyword evidence="7" id="KW-0862">Zinc</keyword>
<sequence length="666" mass="72363">MNFFEHQAQAHRESKKLLFLFLLAVIAIVLAVNGTLALLWIWMKGQYGTGIYTYPRGFFLTNTAVTLLFIGGGMLFEMSRLKDGGDAVARMAGGRLVQPDSRDIQERRLLNIVEEMALAAGMACPRVYVMDEEDAINAFAAGYHQNEAVVAVTRGTLSRLSRDELQGVIAHEFSHILNGDMRMNIKLIGVLFGIQMLAGFGQHMMEWGARFGGGRSRDEKGPSIQLVLFVFGFALFVIGYIGIFFGRLIKSAVSRQREFLADASAVQFTRNPDGIGGALRKIGGLTRSNKCGSRIKNPNAEQLSHMFLGAARPNLLSGLFATHPPLSERLQRLYGRNVELLDASELPPEMELDAQSAMMGFAGGAGAGSTPSSSASLTLSPLAFHPEFGYQASGITSAANDLPQSPVVKPTESTVKIPTEIVQAARDSKAASALVYALLLDRKDPASFQIQLSILRQAVAQQCALVSLLHEATEKMAGSMRLPVLDLAMPALKLLDSDQRQQLLGISARLIAADQKVSQAEFVLQTVLQRRLSPHAGRDVGVKYQGLIHLQKETALLISLMATTEFSAELAPQAFMKSVNSMPELGLQATQFSTRDQVDFFEVKQALDKFQQLAPLAKPFLIRLMLKASDLTLSADGADLLRSVCAALDAPVPDIVSASYTDLPLH</sequence>
<keyword evidence="9" id="KW-0482">Metalloprotease</keyword>
<organism evidence="13 14">
    <name type="scientific">Undibacterium amnicola</name>
    <dbReference type="NCBI Taxonomy" id="1834038"/>
    <lineage>
        <taxon>Bacteria</taxon>
        <taxon>Pseudomonadati</taxon>
        <taxon>Pseudomonadota</taxon>
        <taxon>Betaproteobacteria</taxon>
        <taxon>Burkholderiales</taxon>
        <taxon>Oxalobacteraceae</taxon>
        <taxon>Undibacterium</taxon>
    </lineage>
</organism>
<protein>
    <submittedName>
        <fullName evidence="13">M48 family metallopeptidase</fullName>
    </submittedName>
</protein>
<evidence type="ECO:0000256" key="4">
    <source>
        <dbReference type="ARBA" id="ARBA00022692"/>
    </source>
</evidence>
<reference evidence="13 14" key="1">
    <citation type="submission" date="2020-08" db="EMBL/GenBank/DDBJ databases">
        <title>Novel species isolated from subtropical streams in China.</title>
        <authorList>
            <person name="Lu H."/>
        </authorList>
    </citation>
    <scope>NUCLEOTIDE SEQUENCE [LARGE SCALE GENOMIC DNA]</scope>
    <source>
        <strain evidence="13 14">KCTC 52442</strain>
    </source>
</reference>
<dbReference type="Proteomes" id="UP000643610">
    <property type="component" value="Unassembled WGS sequence"/>
</dbReference>
<keyword evidence="3" id="KW-0645">Protease</keyword>
<evidence type="ECO:0000313" key="14">
    <source>
        <dbReference type="Proteomes" id="UP000643610"/>
    </source>
</evidence>
<evidence type="ECO:0000256" key="10">
    <source>
        <dbReference type="ARBA" id="ARBA00023136"/>
    </source>
</evidence>
<keyword evidence="5" id="KW-0479">Metal-binding</keyword>
<dbReference type="InterPro" id="IPR001915">
    <property type="entry name" value="Peptidase_M48"/>
</dbReference>
<dbReference type="RefSeq" id="WP_186892485.1">
    <property type="nucleotide sequence ID" value="NZ_JACOFU010000010.1"/>
</dbReference>
<feature type="transmembrane region" description="Helical" evidence="11">
    <location>
        <begin position="17"/>
        <end position="42"/>
    </location>
</feature>
<dbReference type="CDD" id="cd07340">
    <property type="entry name" value="M48B_Htpx_like"/>
    <property type="match status" value="1"/>
</dbReference>
<name>A0ABR6XVD0_9BURK</name>
<evidence type="ECO:0000256" key="8">
    <source>
        <dbReference type="ARBA" id="ARBA00022989"/>
    </source>
</evidence>
<keyword evidence="6" id="KW-0378">Hydrolase</keyword>
<feature type="transmembrane region" description="Helical" evidence="11">
    <location>
        <begin position="54"/>
        <end position="76"/>
    </location>
</feature>
<evidence type="ECO:0000313" key="13">
    <source>
        <dbReference type="EMBL" id="MBC3833435.1"/>
    </source>
</evidence>
<evidence type="ECO:0000256" key="11">
    <source>
        <dbReference type="SAM" id="Phobius"/>
    </source>
</evidence>
<evidence type="ECO:0000259" key="12">
    <source>
        <dbReference type="Pfam" id="PF01435"/>
    </source>
</evidence>
<dbReference type="Pfam" id="PF01435">
    <property type="entry name" value="Peptidase_M48"/>
    <property type="match status" value="1"/>
</dbReference>
<dbReference type="InterPro" id="IPR050083">
    <property type="entry name" value="HtpX_protease"/>
</dbReference>
<keyword evidence="4 11" id="KW-0812">Transmembrane</keyword>
<feature type="transmembrane region" description="Helical" evidence="11">
    <location>
        <begin position="224"/>
        <end position="249"/>
    </location>
</feature>
<evidence type="ECO:0000256" key="9">
    <source>
        <dbReference type="ARBA" id="ARBA00023049"/>
    </source>
</evidence>
<gene>
    <name evidence="13" type="ORF">H8K33_18155</name>
</gene>
<proteinExistence type="predicted"/>
<comment type="caution">
    <text evidence="13">The sequence shown here is derived from an EMBL/GenBank/DDBJ whole genome shotgun (WGS) entry which is preliminary data.</text>
</comment>
<keyword evidence="10 11" id="KW-0472">Membrane</keyword>
<evidence type="ECO:0000256" key="6">
    <source>
        <dbReference type="ARBA" id="ARBA00022801"/>
    </source>
</evidence>
<evidence type="ECO:0000256" key="7">
    <source>
        <dbReference type="ARBA" id="ARBA00022833"/>
    </source>
</evidence>
<comment type="cofactor">
    <cofactor evidence="1">
        <name>Zn(2+)</name>
        <dbReference type="ChEBI" id="CHEBI:29105"/>
    </cofactor>
</comment>
<feature type="domain" description="Peptidase M48" evidence="12">
    <location>
        <begin position="105"/>
        <end position="335"/>
    </location>
</feature>
<feature type="transmembrane region" description="Helical" evidence="11">
    <location>
        <begin position="185"/>
        <end position="204"/>
    </location>
</feature>
<dbReference type="Gene3D" id="3.30.2010.10">
    <property type="entry name" value="Metalloproteases ('zincins'), catalytic domain"/>
    <property type="match status" value="1"/>
</dbReference>
<keyword evidence="14" id="KW-1185">Reference proteome</keyword>
<evidence type="ECO:0000256" key="5">
    <source>
        <dbReference type="ARBA" id="ARBA00022723"/>
    </source>
</evidence>
<keyword evidence="2" id="KW-1003">Cell membrane</keyword>
<dbReference type="PANTHER" id="PTHR43221:SF2">
    <property type="entry name" value="PROTEASE HTPX HOMOLOG"/>
    <property type="match status" value="1"/>
</dbReference>
<dbReference type="PANTHER" id="PTHR43221">
    <property type="entry name" value="PROTEASE HTPX"/>
    <property type="match status" value="1"/>
</dbReference>
<accession>A0ABR6XVD0</accession>
<evidence type="ECO:0000256" key="2">
    <source>
        <dbReference type="ARBA" id="ARBA00022475"/>
    </source>
</evidence>